<dbReference type="AlphaFoldDB" id="A0A3L7ATW0"/>
<name>A0A3L7ATW0_9MICO</name>
<protein>
    <submittedName>
        <fullName evidence="2">Uncharacterized protein</fullName>
    </submittedName>
</protein>
<gene>
    <name evidence="2" type="ORF">D9V34_03880</name>
</gene>
<feature type="transmembrane region" description="Helical" evidence="1">
    <location>
        <begin position="22"/>
        <end position="55"/>
    </location>
</feature>
<reference evidence="2 3" key="1">
    <citation type="submission" date="2018-10" db="EMBL/GenBank/DDBJ databases">
        <authorList>
            <person name="Li J."/>
        </authorList>
    </citation>
    <scope>NUCLEOTIDE SEQUENCE [LARGE SCALE GENOMIC DNA]</scope>
    <source>
        <strain evidence="2 3">JCM 11654</strain>
    </source>
</reference>
<keyword evidence="1" id="KW-0472">Membrane</keyword>
<keyword evidence="3" id="KW-1185">Reference proteome</keyword>
<sequence>MSTPNDQPTIEPPRPTWWGTLLWVLLPVLVIVYVILLAPLALPAALILGALGMFIGLRRIAKQGPTAGPIILVVVNALVVSMSVLALINPA</sequence>
<accession>A0A3L7ATW0</accession>
<comment type="caution">
    <text evidence="2">The sequence shown here is derived from an EMBL/GenBank/DDBJ whole genome shotgun (WGS) entry which is preliminary data.</text>
</comment>
<dbReference type="EMBL" id="RCUY01000002">
    <property type="protein sequence ID" value="RLP83949.1"/>
    <property type="molecule type" value="Genomic_DNA"/>
</dbReference>
<evidence type="ECO:0000313" key="2">
    <source>
        <dbReference type="EMBL" id="RLP83949.1"/>
    </source>
</evidence>
<organism evidence="2 3">
    <name type="scientific">Mycetocola lacteus</name>
    <dbReference type="NCBI Taxonomy" id="76637"/>
    <lineage>
        <taxon>Bacteria</taxon>
        <taxon>Bacillati</taxon>
        <taxon>Actinomycetota</taxon>
        <taxon>Actinomycetes</taxon>
        <taxon>Micrococcales</taxon>
        <taxon>Microbacteriaceae</taxon>
        <taxon>Mycetocola</taxon>
    </lineage>
</organism>
<proteinExistence type="predicted"/>
<keyword evidence="1" id="KW-0812">Transmembrane</keyword>
<dbReference type="Proteomes" id="UP000269438">
    <property type="component" value="Unassembled WGS sequence"/>
</dbReference>
<keyword evidence="1" id="KW-1133">Transmembrane helix</keyword>
<evidence type="ECO:0000313" key="3">
    <source>
        <dbReference type="Proteomes" id="UP000269438"/>
    </source>
</evidence>
<dbReference type="RefSeq" id="WP_121687570.1">
    <property type="nucleotide sequence ID" value="NZ_RCUY01000002.1"/>
</dbReference>
<evidence type="ECO:0000256" key="1">
    <source>
        <dbReference type="SAM" id="Phobius"/>
    </source>
</evidence>
<feature type="transmembrane region" description="Helical" evidence="1">
    <location>
        <begin position="67"/>
        <end position="88"/>
    </location>
</feature>